<dbReference type="RefSeq" id="WP_379595530.1">
    <property type="nucleotide sequence ID" value="NZ_JBHRTN010000008.1"/>
</dbReference>
<evidence type="ECO:0000313" key="3">
    <source>
        <dbReference type="EMBL" id="MFC3125069.1"/>
    </source>
</evidence>
<comment type="caution">
    <text evidence="3">The sequence shown here is derived from an EMBL/GenBank/DDBJ whole genome shotgun (WGS) entry which is preliminary data.</text>
</comment>
<feature type="compositionally biased region" description="Polar residues" evidence="1">
    <location>
        <begin position="48"/>
        <end position="64"/>
    </location>
</feature>
<sequence length="103" mass="11140">MTYRSLPLLLLPVLLAACSLGGTPARHDPLSGPALTPGHAACRDEARSSSSVTEVARQRNPNNWENEQRISHELRVAELSAYRDCLRRRGLASPGGVEAVRAP</sequence>
<proteinExistence type="predicted"/>
<organism evidence="3 4">
    <name type="scientific">Teichococcus globiformis</name>
    <dbReference type="NCBI Taxonomy" id="2307229"/>
    <lineage>
        <taxon>Bacteria</taxon>
        <taxon>Pseudomonadati</taxon>
        <taxon>Pseudomonadota</taxon>
        <taxon>Alphaproteobacteria</taxon>
        <taxon>Acetobacterales</taxon>
        <taxon>Roseomonadaceae</taxon>
        <taxon>Roseomonas</taxon>
    </lineage>
</organism>
<reference evidence="4" key="1">
    <citation type="journal article" date="2019" name="Int. J. Syst. Evol. Microbiol.">
        <title>The Global Catalogue of Microorganisms (GCM) 10K type strain sequencing project: providing services to taxonomists for standard genome sequencing and annotation.</title>
        <authorList>
            <consortium name="The Broad Institute Genomics Platform"/>
            <consortium name="The Broad Institute Genome Sequencing Center for Infectious Disease"/>
            <person name="Wu L."/>
            <person name="Ma J."/>
        </authorList>
    </citation>
    <scope>NUCLEOTIDE SEQUENCE [LARGE SCALE GENOMIC DNA]</scope>
    <source>
        <strain evidence="4">KCTC 52094</strain>
    </source>
</reference>
<dbReference type="PROSITE" id="PS51257">
    <property type="entry name" value="PROKAR_LIPOPROTEIN"/>
    <property type="match status" value="1"/>
</dbReference>
<evidence type="ECO:0000256" key="1">
    <source>
        <dbReference type="SAM" id="MobiDB-lite"/>
    </source>
</evidence>
<accession>A0ABV7FXE0</accession>
<keyword evidence="4" id="KW-1185">Reference proteome</keyword>
<gene>
    <name evidence="3" type="ORF">ACFOD4_08355</name>
</gene>
<feature type="chain" id="PRO_5045848573" evidence="2">
    <location>
        <begin position="17"/>
        <end position="103"/>
    </location>
</feature>
<protein>
    <submittedName>
        <fullName evidence="3">Phosphoribosylamine--glycine ligase</fullName>
    </submittedName>
</protein>
<evidence type="ECO:0000313" key="4">
    <source>
        <dbReference type="Proteomes" id="UP001595593"/>
    </source>
</evidence>
<dbReference type="Proteomes" id="UP001595593">
    <property type="component" value="Unassembled WGS sequence"/>
</dbReference>
<keyword evidence="2" id="KW-0732">Signal</keyword>
<dbReference type="EMBL" id="JBHRTN010000008">
    <property type="protein sequence ID" value="MFC3125069.1"/>
    <property type="molecule type" value="Genomic_DNA"/>
</dbReference>
<name>A0ABV7FXE0_9PROT</name>
<dbReference type="GO" id="GO:0016874">
    <property type="term" value="F:ligase activity"/>
    <property type="evidence" value="ECO:0007669"/>
    <property type="project" value="UniProtKB-KW"/>
</dbReference>
<feature type="region of interest" description="Disordered" evidence="1">
    <location>
        <begin position="29"/>
        <end position="64"/>
    </location>
</feature>
<keyword evidence="3" id="KW-0436">Ligase</keyword>
<feature type="signal peptide" evidence="2">
    <location>
        <begin position="1"/>
        <end position="16"/>
    </location>
</feature>
<evidence type="ECO:0000256" key="2">
    <source>
        <dbReference type="SAM" id="SignalP"/>
    </source>
</evidence>